<dbReference type="EMBL" id="JBFSHR010000134">
    <property type="protein sequence ID" value="MEX6430948.1"/>
    <property type="molecule type" value="Genomic_DNA"/>
</dbReference>
<keyword evidence="3" id="KW-1185">Reference proteome</keyword>
<feature type="domain" description="Group II intron maturase-specific" evidence="1">
    <location>
        <begin position="14"/>
        <end position="80"/>
    </location>
</feature>
<evidence type="ECO:0000313" key="2">
    <source>
        <dbReference type="EMBL" id="MEX6430948.1"/>
    </source>
</evidence>
<comment type="caution">
    <text evidence="2">The sequence shown here is derived from an EMBL/GenBank/DDBJ whole genome shotgun (WGS) entry which is preliminary data.</text>
</comment>
<evidence type="ECO:0000259" key="1">
    <source>
        <dbReference type="Pfam" id="PF08388"/>
    </source>
</evidence>
<reference evidence="2 3" key="1">
    <citation type="submission" date="2024-07" db="EMBL/GenBank/DDBJ databases">
        <title>Draft Genome Sequence of Ferrimicrobium acidiphilum Strain YE2023, Isolated from a Pulp of Bioleach Reactor.</title>
        <authorList>
            <person name="Elkina Y.A."/>
            <person name="Bulaeva A.G."/>
            <person name="Beletsky A.V."/>
            <person name="Mardanov A.V."/>
        </authorList>
    </citation>
    <scope>NUCLEOTIDE SEQUENCE [LARGE SCALE GENOMIC DNA]</scope>
    <source>
        <strain evidence="2 3">YE2023</strain>
    </source>
</reference>
<dbReference type="InterPro" id="IPR013597">
    <property type="entry name" value="Mat_intron_G2"/>
</dbReference>
<protein>
    <submittedName>
        <fullName evidence="2">Group II intron maturase-specific domain-containing protein</fullName>
    </submittedName>
</protein>
<accession>A0ABV3Y8T4</accession>
<dbReference type="Pfam" id="PF08388">
    <property type="entry name" value="GIIM"/>
    <property type="match status" value="1"/>
</dbReference>
<gene>
    <name evidence="2" type="ORF">AB6A68_14105</name>
</gene>
<proteinExistence type="predicted"/>
<sequence length="101" mass="12548">MRGADRKAGPYRDQIHRRTELTLDDLARWLNPIVAGWMNYYGRFYRSAMIPLLQRISTYLRRWAGKKYRRLRTHKRFKAWWTGLLERQPDLFAQWKWVRTY</sequence>
<evidence type="ECO:0000313" key="3">
    <source>
        <dbReference type="Proteomes" id="UP001560267"/>
    </source>
</evidence>
<name>A0ABV3Y8T4_9ACTN</name>
<organism evidence="2 3">
    <name type="scientific">Ferrimicrobium acidiphilum</name>
    <dbReference type="NCBI Taxonomy" id="121039"/>
    <lineage>
        <taxon>Bacteria</taxon>
        <taxon>Bacillati</taxon>
        <taxon>Actinomycetota</taxon>
        <taxon>Acidimicrobiia</taxon>
        <taxon>Acidimicrobiales</taxon>
        <taxon>Acidimicrobiaceae</taxon>
        <taxon>Ferrimicrobium</taxon>
    </lineage>
</organism>
<dbReference type="Proteomes" id="UP001560267">
    <property type="component" value="Unassembled WGS sequence"/>
</dbReference>